<dbReference type="Gene3D" id="3.40.50.2000">
    <property type="entry name" value="Glycogen Phosphorylase B"/>
    <property type="match status" value="2"/>
</dbReference>
<feature type="domain" description="Glycosyl transferase family 1" evidence="2">
    <location>
        <begin position="194"/>
        <end position="344"/>
    </location>
</feature>
<proteinExistence type="predicted"/>
<keyword evidence="4" id="KW-1185">Reference proteome</keyword>
<dbReference type="RefSeq" id="WP_092434440.1">
    <property type="nucleotide sequence ID" value="NZ_FMYP01000002.1"/>
</dbReference>
<dbReference type="PANTHER" id="PTHR46401">
    <property type="entry name" value="GLYCOSYLTRANSFERASE WBBK-RELATED"/>
    <property type="match status" value="1"/>
</dbReference>
<dbReference type="SUPFAM" id="SSF53756">
    <property type="entry name" value="UDP-Glycosyltransferase/glycogen phosphorylase"/>
    <property type="match status" value="1"/>
</dbReference>
<evidence type="ECO:0000313" key="3">
    <source>
        <dbReference type="EMBL" id="SDB83286.1"/>
    </source>
</evidence>
<sequence length="381" mass="42688">MVIGIAAAEIFSSINAPRENVAKEFVRALIAGDSSNSYVLFSRHVPSIEFSDRARLKNVRVGGISGWFWDQLALPKAIKREKCDVLLNLGFTGPLKPGIPDLYILPYYWGNLLWDSLYGFGNFTYNKPSVYQRYVSKSLIYSCNRLILSTHFEMDHLVKRYFTDLPTDKLVVIQAGVTQCESDSFTEAEVAQVQQRFDLPEKYILMIGNPNPLCNTQSVILGYKRMVKELTVRIPIVLVGVSKSEVISYVGKDWFSANSEKFILISQITGNEKTILIKGAILFFALSYYEKWCLNIMEAISCGVPIVTTANSSLSEIAQGAAILVDPKNPIEVSEAGRLVLIDKRCVLGLSKKGVERSMVYQWSNSAKKLIALMETFKQST</sequence>
<organism evidence="3 4">
    <name type="scientific">Williamwhitmania taraxaci</name>
    <dbReference type="NCBI Taxonomy" id="1640674"/>
    <lineage>
        <taxon>Bacteria</taxon>
        <taxon>Pseudomonadati</taxon>
        <taxon>Bacteroidota</taxon>
        <taxon>Bacteroidia</taxon>
        <taxon>Bacteroidales</taxon>
        <taxon>Williamwhitmaniaceae</taxon>
        <taxon>Williamwhitmania</taxon>
    </lineage>
</organism>
<dbReference type="Pfam" id="PF00534">
    <property type="entry name" value="Glycos_transf_1"/>
    <property type="match status" value="1"/>
</dbReference>
<dbReference type="AlphaFoldDB" id="A0A1G6GQ04"/>
<dbReference type="InterPro" id="IPR001296">
    <property type="entry name" value="Glyco_trans_1"/>
</dbReference>
<accession>A0A1G6GQ04</accession>
<evidence type="ECO:0000259" key="2">
    <source>
        <dbReference type="Pfam" id="PF00534"/>
    </source>
</evidence>
<dbReference type="PANTHER" id="PTHR46401:SF2">
    <property type="entry name" value="GLYCOSYLTRANSFERASE WBBK-RELATED"/>
    <property type="match status" value="1"/>
</dbReference>
<evidence type="ECO:0000313" key="4">
    <source>
        <dbReference type="Proteomes" id="UP000199452"/>
    </source>
</evidence>
<protein>
    <submittedName>
        <fullName evidence="3">Glycosyltransferase involved in cell wall bisynthesis</fullName>
    </submittedName>
</protein>
<dbReference type="STRING" id="1640674.SAMN05216323_100274"/>
<dbReference type="OrthoDB" id="9801609at2"/>
<reference evidence="3 4" key="1">
    <citation type="submission" date="2016-09" db="EMBL/GenBank/DDBJ databases">
        <authorList>
            <person name="Capua I."/>
            <person name="De Benedictis P."/>
            <person name="Joannis T."/>
            <person name="Lombin L.H."/>
            <person name="Cattoli G."/>
        </authorList>
    </citation>
    <scope>NUCLEOTIDE SEQUENCE [LARGE SCALE GENOMIC DNA]</scope>
    <source>
        <strain evidence="3 4">A7P-90m</strain>
    </source>
</reference>
<name>A0A1G6GQ04_9BACT</name>
<dbReference type="GO" id="GO:0016757">
    <property type="term" value="F:glycosyltransferase activity"/>
    <property type="evidence" value="ECO:0007669"/>
    <property type="project" value="InterPro"/>
</dbReference>
<dbReference type="Proteomes" id="UP000199452">
    <property type="component" value="Unassembled WGS sequence"/>
</dbReference>
<keyword evidence="1 3" id="KW-0808">Transferase</keyword>
<gene>
    <name evidence="3" type="ORF">SAMN05216323_100274</name>
</gene>
<evidence type="ECO:0000256" key="1">
    <source>
        <dbReference type="ARBA" id="ARBA00022679"/>
    </source>
</evidence>
<dbReference type="EMBL" id="FMYP01000002">
    <property type="protein sequence ID" value="SDB83286.1"/>
    <property type="molecule type" value="Genomic_DNA"/>
</dbReference>